<dbReference type="PANTHER" id="PTHR46014:SF1">
    <property type="entry name" value="TETRATRICOPEPTIDE REPEAT PROTEIN 1"/>
    <property type="match status" value="1"/>
</dbReference>
<dbReference type="InterPro" id="IPR052769">
    <property type="entry name" value="TPR_domain_protein"/>
</dbReference>
<evidence type="ECO:0000256" key="1">
    <source>
        <dbReference type="SAM" id="MobiDB-lite"/>
    </source>
</evidence>
<name>A0A8S0SIJ2_OLEEU</name>
<feature type="region of interest" description="Disordered" evidence="1">
    <location>
        <begin position="1"/>
        <end position="111"/>
    </location>
</feature>
<evidence type="ECO:0000313" key="3">
    <source>
        <dbReference type="Proteomes" id="UP000594638"/>
    </source>
</evidence>
<dbReference type="InterPro" id="IPR011990">
    <property type="entry name" value="TPR-like_helical_dom_sf"/>
</dbReference>
<dbReference type="PANTHER" id="PTHR46014">
    <property type="entry name" value="TETRATRICOPEPTIDE REPEAT PROTEIN 1"/>
    <property type="match status" value="1"/>
</dbReference>
<organism evidence="2 3">
    <name type="scientific">Olea europaea subsp. europaea</name>
    <dbReference type="NCBI Taxonomy" id="158383"/>
    <lineage>
        <taxon>Eukaryota</taxon>
        <taxon>Viridiplantae</taxon>
        <taxon>Streptophyta</taxon>
        <taxon>Embryophyta</taxon>
        <taxon>Tracheophyta</taxon>
        <taxon>Spermatophyta</taxon>
        <taxon>Magnoliopsida</taxon>
        <taxon>eudicotyledons</taxon>
        <taxon>Gunneridae</taxon>
        <taxon>Pentapetalae</taxon>
        <taxon>asterids</taxon>
        <taxon>lamiids</taxon>
        <taxon>Lamiales</taxon>
        <taxon>Oleaceae</taxon>
        <taxon>Oleeae</taxon>
        <taxon>Olea</taxon>
    </lineage>
</organism>
<dbReference type="OrthoDB" id="1872379at2759"/>
<reference evidence="2 3" key="1">
    <citation type="submission" date="2019-12" db="EMBL/GenBank/DDBJ databases">
        <authorList>
            <person name="Alioto T."/>
            <person name="Alioto T."/>
            <person name="Gomez Garrido J."/>
        </authorList>
    </citation>
    <scope>NUCLEOTIDE SEQUENCE [LARGE SCALE GENOMIC DNA]</scope>
</reference>
<feature type="compositionally biased region" description="Acidic residues" evidence="1">
    <location>
        <begin position="51"/>
        <end position="64"/>
    </location>
</feature>
<dbReference type="AlphaFoldDB" id="A0A8S0SIJ2"/>
<evidence type="ECO:0000313" key="2">
    <source>
        <dbReference type="EMBL" id="CAA2991796.1"/>
    </source>
</evidence>
<keyword evidence="3" id="KW-1185">Reference proteome</keyword>
<dbReference type="Gramene" id="OE9A009704T1">
    <property type="protein sequence ID" value="OE9A009704C1"/>
    <property type="gene ID" value="OE9A009704"/>
</dbReference>
<dbReference type="Proteomes" id="UP000594638">
    <property type="component" value="Unassembled WGS sequence"/>
</dbReference>
<feature type="compositionally biased region" description="Basic and acidic residues" evidence="1">
    <location>
        <begin position="81"/>
        <end position="92"/>
    </location>
</feature>
<dbReference type="EMBL" id="CACTIH010005428">
    <property type="protein sequence ID" value="CAA2991796.1"/>
    <property type="molecule type" value="Genomic_DNA"/>
</dbReference>
<protein>
    <submittedName>
        <fullName evidence="2">Tetratricopeptide repeat 1</fullName>
    </submittedName>
</protein>
<dbReference type="Gene3D" id="1.25.40.10">
    <property type="entry name" value="Tetratricopeptide repeat domain"/>
    <property type="match status" value="1"/>
</dbReference>
<gene>
    <name evidence="2" type="ORF">OLEA9_A009704</name>
</gene>
<sequence>MVVLEPISTPPVQESTKEKSSTATTGEESLHGPGNTVESATAVTSGSSGNDSDEYETASETETNDADREPENNNNIVSNHDNGDGLVRRDVKEEEEEERKEENESGRNELNEKALAQANDAKLEGNSLFKSGLYEEALLKYELAIQVAPDGPSSAEIRSICHANRAACFSKLCTMQMTLISHLIVLDLSLCFSCLSHLQLHYSFFADMTKILELDQSNDQARRAIIRLKPLADEKREKMKEEMIGKLKEMGNSILGRFGMSTDNFKAVKDPNTGSYSFSFQR</sequence>
<feature type="compositionally biased region" description="Polar residues" evidence="1">
    <location>
        <begin position="36"/>
        <end position="50"/>
    </location>
</feature>
<accession>A0A8S0SIJ2</accession>
<dbReference type="SUPFAM" id="SSF48452">
    <property type="entry name" value="TPR-like"/>
    <property type="match status" value="1"/>
</dbReference>
<comment type="caution">
    <text evidence="2">The sequence shown here is derived from an EMBL/GenBank/DDBJ whole genome shotgun (WGS) entry which is preliminary data.</text>
</comment>
<proteinExistence type="predicted"/>
<feature type="compositionally biased region" description="Basic and acidic residues" evidence="1">
    <location>
        <begin position="100"/>
        <end position="111"/>
    </location>
</feature>